<comment type="caution">
    <text evidence="1">The sequence shown here is derived from an EMBL/GenBank/DDBJ whole genome shotgun (WGS) entry which is preliminary data.</text>
</comment>
<evidence type="ECO:0000313" key="1">
    <source>
        <dbReference type="EMBL" id="KAG0439786.1"/>
    </source>
</evidence>
<name>A0AC60QRM1_IXOPE</name>
<sequence length="92" mass="10192">MVRELRECLKTLKASPQNSSTCRETLSPPKSRTPVHRTGTSRIRCQSLQFLLGAVQCTLEQCPADRPSLDKDPKDPCRGAPPLQMPQLSTTT</sequence>
<dbReference type="EMBL" id="JABSTQ010005237">
    <property type="protein sequence ID" value="KAG0439786.1"/>
    <property type="molecule type" value="Genomic_DNA"/>
</dbReference>
<accession>A0AC60QRM1</accession>
<proteinExistence type="predicted"/>
<protein>
    <submittedName>
        <fullName evidence="1">Uncharacterized protein</fullName>
    </submittedName>
</protein>
<organism evidence="1 2">
    <name type="scientific">Ixodes persulcatus</name>
    <name type="common">Taiga tick</name>
    <dbReference type="NCBI Taxonomy" id="34615"/>
    <lineage>
        <taxon>Eukaryota</taxon>
        <taxon>Metazoa</taxon>
        <taxon>Ecdysozoa</taxon>
        <taxon>Arthropoda</taxon>
        <taxon>Chelicerata</taxon>
        <taxon>Arachnida</taxon>
        <taxon>Acari</taxon>
        <taxon>Parasitiformes</taxon>
        <taxon>Ixodida</taxon>
        <taxon>Ixodoidea</taxon>
        <taxon>Ixodidae</taxon>
        <taxon>Ixodinae</taxon>
        <taxon>Ixodes</taxon>
    </lineage>
</organism>
<reference evidence="1 2" key="1">
    <citation type="journal article" date="2020" name="Cell">
        <title>Large-Scale Comparative Analyses of Tick Genomes Elucidate Their Genetic Diversity and Vector Capacities.</title>
        <authorList>
            <consortium name="Tick Genome and Microbiome Consortium (TIGMIC)"/>
            <person name="Jia N."/>
            <person name="Wang J."/>
            <person name="Shi W."/>
            <person name="Du L."/>
            <person name="Sun Y."/>
            <person name="Zhan W."/>
            <person name="Jiang J.F."/>
            <person name="Wang Q."/>
            <person name="Zhang B."/>
            <person name="Ji P."/>
            <person name="Bell-Sakyi L."/>
            <person name="Cui X.M."/>
            <person name="Yuan T.T."/>
            <person name="Jiang B.G."/>
            <person name="Yang W.F."/>
            <person name="Lam T.T."/>
            <person name="Chang Q.C."/>
            <person name="Ding S.J."/>
            <person name="Wang X.J."/>
            <person name="Zhu J.G."/>
            <person name="Ruan X.D."/>
            <person name="Zhao L."/>
            <person name="Wei J.T."/>
            <person name="Ye R.Z."/>
            <person name="Que T.C."/>
            <person name="Du C.H."/>
            <person name="Zhou Y.H."/>
            <person name="Cheng J.X."/>
            <person name="Dai P.F."/>
            <person name="Guo W.B."/>
            <person name="Han X.H."/>
            <person name="Huang E.J."/>
            <person name="Li L.F."/>
            <person name="Wei W."/>
            <person name="Gao Y.C."/>
            <person name="Liu J.Z."/>
            <person name="Shao H.Z."/>
            <person name="Wang X."/>
            <person name="Wang C.C."/>
            <person name="Yang T.C."/>
            <person name="Huo Q.B."/>
            <person name="Li W."/>
            <person name="Chen H.Y."/>
            <person name="Chen S.E."/>
            <person name="Zhou L.G."/>
            <person name="Ni X.B."/>
            <person name="Tian J.H."/>
            <person name="Sheng Y."/>
            <person name="Liu T."/>
            <person name="Pan Y.S."/>
            <person name="Xia L.Y."/>
            <person name="Li J."/>
            <person name="Zhao F."/>
            <person name="Cao W.C."/>
        </authorList>
    </citation>
    <scope>NUCLEOTIDE SEQUENCE [LARGE SCALE GENOMIC DNA]</scope>
    <source>
        <strain evidence="1">Iper-2018</strain>
    </source>
</reference>
<gene>
    <name evidence="1" type="ORF">HPB47_016533</name>
</gene>
<dbReference type="Proteomes" id="UP000805193">
    <property type="component" value="Unassembled WGS sequence"/>
</dbReference>
<keyword evidence="2" id="KW-1185">Reference proteome</keyword>
<evidence type="ECO:0000313" key="2">
    <source>
        <dbReference type="Proteomes" id="UP000805193"/>
    </source>
</evidence>